<protein>
    <submittedName>
        <fullName evidence="1">Uncharacterized protein</fullName>
    </submittedName>
</protein>
<evidence type="ECO:0000313" key="1">
    <source>
        <dbReference type="EMBL" id="MBR0650007.1"/>
    </source>
</evidence>
<keyword evidence="2" id="KW-1185">Reference proteome</keyword>
<reference evidence="2" key="1">
    <citation type="journal article" date="2021" name="Syst. Appl. Microbiol.">
        <title>Roseomonas hellenica sp. nov., isolated from roots of wild-growing Alkanna tinctoria.</title>
        <authorList>
            <person name="Rat A."/>
            <person name="Naranjo H.D."/>
            <person name="Lebbe L."/>
            <person name="Cnockaert M."/>
            <person name="Krigas N."/>
            <person name="Grigoriadou K."/>
            <person name="Maloupa E."/>
            <person name="Willems A."/>
        </authorList>
    </citation>
    <scope>NUCLEOTIDE SEQUENCE [LARGE SCALE GENOMIC DNA]</scope>
    <source>
        <strain evidence="2">LMG 31159</strain>
    </source>
</reference>
<name>A0ABS5EH81_9PROT</name>
<proteinExistence type="predicted"/>
<accession>A0ABS5EH81</accession>
<gene>
    <name evidence="1" type="ORF">GXW78_10070</name>
</gene>
<comment type="caution">
    <text evidence="1">The sequence shown here is derived from an EMBL/GenBank/DDBJ whole genome shotgun (WGS) entry which is preliminary data.</text>
</comment>
<evidence type="ECO:0000313" key="2">
    <source>
        <dbReference type="Proteomes" id="UP000698752"/>
    </source>
</evidence>
<dbReference type="EMBL" id="JAAEDI010000009">
    <property type="protein sequence ID" value="MBR0650007.1"/>
    <property type="molecule type" value="Genomic_DNA"/>
</dbReference>
<organism evidence="1 2">
    <name type="scientific">Neoroseomonas terrae</name>
    <dbReference type="NCBI Taxonomy" id="424799"/>
    <lineage>
        <taxon>Bacteria</taxon>
        <taxon>Pseudomonadati</taxon>
        <taxon>Pseudomonadota</taxon>
        <taxon>Alphaproteobacteria</taxon>
        <taxon>Acetobacterales</taxon>
        <taxon>Acetobacteraceae</taxon>
        <taxon>Neoroseomonas</taxon>
    </lineage>
</organism>
<sequence>MRHRFDIMRGVVCDGRALRQSAMTARRPAIERQVPFIVHQASAASWLQFERIESRPTGVTPVIQQKAFCLCQPF</sequence>
<dbReference type="RefSeq" id="WP_211868406.1">
    <property type="nucleotide sequence ID" value="NZ_JAAEDI010000009.1"/>
</dbReference>
<dbReference type="Proteomes" id="UP000698752">
    <property type="component" value="Unassembled WGS sequence"/>
</dbReference>